<proteinExistence type="predicted"/>
<sequence>MRPLRPLRPWLLLLSVNSVASEFSEFSEYLNEFSELAEAYVRRLAKVPDWRQIPGDTDWFEGCGYGNYDIRGAIAAGLEHNKVRKHVAICLGHCGPPSCTLKMAESNCNCLHCTMFCMSRASYVDSCLNNHTRDLCLGFQSIITAVTNQTCNPDCNGTARLLLGHVALLLMLVSWSR</sequence>
<dbReference type="Proteomes" id="UP001178507">
    <property type="component" value="Unassembled WGS sequence"/>
</dbReference>
<keyword evidence="3" id="KW-1185">Reference proteome</keyword>
<comment type="caution">
    <text evidence="2">The sequence shown here is derived from an EMBL/GenBank/DDBJ whole genome shotgun (WGS) entry which is preliminary data.</text>
</comment>
<accession>A0AA36HME5</accession>
<name>A0AA36HME5_9DINO</name>
<evidence type="ECO:0000256" key="1">
    <source>
        <dbReference type="SAM" id="SignalP"/>
    </source>
</evidence>
<evidence type="ECO:0000313" key="3">
    <source>
        <dbReference type="Proteomes" id="UP001178507"/>
    </source>
</evidence>
<gene>
    <name evidence="2" type="ORF">EVOR1521_LOCUS2058</name>
</gene>
<dbReference type="EMBL" id="CAUJNA010000100">
    <property type="protein sequence ID" value="CAJ1371831.1"/>
    <property type="molecule type" value="Genomic_DNA"/>
</dbReference>
<dbReference type="AlphaFoldDB" id="A0AA36HME5"/>
<reference evidence="2" key="1">
    <citation type="submission" date="2023-08" db="EMBL/GenBank/DDBJ databases">
        <authorList>
            <person name="Chen Y."/>
            <person name="Shah S."/>
            <person name="Dougan E. K."/>
            <person name="Thang M."/>
            <person name="Chan C."/>
        </authorList>
    </citation>
    <scope>NUCLEOTIDE SEQUENCE</scope>
</reference>
<feature type="chain" id="PRO_5041228466" evidence="1">
    <location>
        <begin position="22"/>
        <end position="177"/>
    </location>
</feature>
<keyword evidence="1" id="KW-0732">Signal</keyword>
<feature type="signal peptide" evidence="1">
    <location>
        <begin position="1"/>
        <end position="21"/>
    </location>
</feature>
<organism evidence="2 3">
    <name type="scientific">Effrenium voratum</name>
    <dbReference type="NCBI Taxonomy" id="2562239"/>
    <lineage>
        <taxon>Eukaryota</taxon>
        <taxon>Sar</taxon>
        <taxon>Alveolata</taxon>
        <taxon>Dinophyceae</taxon>
        <taxon>Suessiales</taxon>
        <taxon>Symbiodiniaceae</taxon>
        <taxon>Effrenium</taxon>
    </lineage>
</organism>
<evidence type="ECO:0000313" key="2">
    <source>
        <dbReference type="EMBL" id="CAJ1371831.1"/>
    </source>
</evidence>
<protein>
    <submittedName>
        <fullName evidence="2">Uncharacterized protein</fullName>
    </submittedName>
</protein>